<comment type="caution">
    <text evidence="1">The sequence shown here is derived from an EMBL/GenBank/DDBJ whole genome shotgun (WGS) entry which is preliminary data.</text>
</comment>
<dbReference type="Proteomes" id="UP001432027">
    <property type="component" value="Unassembled WGS sequence"/>
</dbReference>
<organism evidence="1 2">
    <name type="scientific">Pristionchus entomophagus</name>
    <dbReference type="NCBI Taxonomy" id="358040"/>
    <lineage>
        <taxon>Eukaryota</taxon>
        <taxon>Metazoa</taxon>
        <taxon>Ecdysozoa</taxon>
        <taxon>Nematoda</taxon>
        <taxon>Chromadorea</taxon>
        <taxon>Rhabditida</taxon>
        <taxon>Rhabditina</taxon>
        <taxon>Diplogasteromorpha</taxon>
        <taxon>Diplogasteroidea</taxon>
        <taxon>Neodiplogasteridae</taxon>
        <taxon>Pristionchus</taxon>
    </lineage>
</organism>
<dbReference type="AlphaFoldDB" id="A0AAV5TQF5"/>
<reference evidence="1" key="1">
    <citation type="submission" date="2023-10" db="EMBL/GenBank/DDBJ databases">
        <title>Genome assembly of Pristionchus species.</title>
        <authorList>
            <person name="Yoshida K."/>
            <person name="Sommer R.J."/>
        </authorList>
    </citation>
    <scope>NUCLEOTIDE SEQUENCE</scope>
    <source>
        <strain evidence="1">RS0144</strain>
    </source>
</reference>
<gene>
    <name evidence="1" type="ORF">PENTCL1PPCAC_18863</name>
</gene>
<protein>
    <recommendedName>
        <fullName evidence="3">F-box domain-containing protein</fullName>
    </recommendedName>
</protein>
<evidence type="ECO:0008006" key="3">
    <source>
        <dbReference type="Google" id="ProtNLM"/>
    </source>
</evidence>
<evidence type="ECO:0000313" key="1">
    <source>
        <dbReference type="EMBL" id="GMS96688.1"/>
    </source>
</evidence>
<dbReference type="EMBL" id="BTSX01000004">
    <property type="protein sequence ID" value="GMS96688.1"/>
    <property type="molecule type" value="Genomic_DNA"/>
</dbReference>
<name>A0AAV5TQF5_9BILA</name>
<sequence length="165" mass="18844">METINDDHKQFEQRSESEHENENEIVLELESQFRLVRLPLEIAQMIFQKVPESEVFNLRVFYHLTFSTNIDDQTMLEFLRKCMLGIRIRAVEINQGSFDVASKLLSGMSIVQLHITLGMTSKSDMNSLTAITNKNTIEHLSVILRDVAIHNPGLTVLTGLQLLST</sequence>
<evidence type="ECO:0000313" key="2">
    <source>
        <dbReference type="Proteomes" id="UP001432027"/>
    </source>
</evidence>
<keyword evidence="2" id="KW-1185">Reference proteome</keyword>
<proteinExistence type="predicted"/>
<accession>A0AAV5TQF5</accession>